<proteinExistence type="predicted"/>
<gene>
    <name evidence="2" type="ORF">VKT23_003519</name>
</gene>
<keyword evidence="3" id="KW-1185">Reference proteome</keyword>
<dbReference type="Proteomes" id="UP001498398">
    <property type="component" value="Unassembled WGS sequence"/>
</dbReference>
<accession>A0ABR1K0H3</accession>
<feature type="compositionally biased region" description="Polar residues" evidence="1">
    <location>
        <begin position="40"/>
        <end position="49"/>
    </location>
</feature>
<organism evidence="2 3">
    <name type="scientific">Marasmiellus scandens</name>
    <dbReference type="NCBI Taxonomy" id="2682957"/>
    <lineage>
        <taxon>Eukaryota</taxon>
        <taxon>Fungi</taxon>
        <taxon>Dikarya</taxon>
        <taxon>Basidiomycota</taxon>
        <taxon>Agaricomycotina</taxon>
        <taxon>Agaricomycetes</taxon>
        <taxon>Agaricomycetidae</taxon>
        <taxon>Agaricales</taxon>
        <taxon>Marasmiineae</taxon>
        <taxon>Omphalotaceae</taxon>
        <taxon>Marasmiellus</taxon>
    </lineage>
</organism>
<dbReference type="EMBL" id="JBANRG010000003">
    <property type="protein sequence ID" value="KAK7469025.1"/>
    <property type="molecule type" value="Genomic_DNA"/>
</dbReference>
<sequence>MERLLAMMANLDTSSGDRPPTLSPDLPEDELRSRMGQMKTWLNKQNSLPPSRVPPADRSSSIQRQLMISRSEQGTGIIAQTYVGAPKTFSSKPFEELSRGGGWFS</sequence>
<name>A0ABR1K0H3_9AGAR</name>
<feature type="region of interest" description="Disordered" evidence="1">
    <location>
        <begin position="1"/>
        <end position="62"/>
    </location>
</feature>
<evidence type="ECO:0000313" key="2">
    <source>
        <dbReference type="EMBL" id="KAK7469025.1"/>
    </source>
</evidence>
<protein>
    <submittedName>
        <fullName evidence="2">Uncharacterized protein</fullName>
    </submittedName>
</protein>
<reference evidence="2 3" key="1">
    <citation type="submission" date="2024-01" db="EMBL/GenBank/DDBJ databases">
        <title>A draft genome for the cacao thread blight pathogen Marasmiellus scandens.</title>
        <authorList>
            <person name="Baruah I.K."/>
            <person name="Leung J."/>
            <person name="Bukari Y."/>
            <person name="Amoako-Attah I."/>
            <person name="Meinhardt L.W."/>
            <person name="Bailey B.A."/>
            <person name="Cohen S.P."/>
        </authorList>
    </citation>
    <scope>NUCLEOTIDE SEQUENCE [LARGE SCALE GENOMIC DNA]</scope>
    <source>
        <strain evidence="2 3">GH-19</strain>
    </source>
</reference>
<comment type="caution">
    <text evidence="2">The sequence shown here is derived from an EMBL/GenBank/DDBJ whole genome shotgun (WGS) entry which is preliminary data.</text>
</comment>
<evidence type="ECO:0000313" key="3">
    <source>
        <dbReference type="Proteomes" id="UP001498398"/>
    </source>
</evidence>
<evidence type="ECO:0000256" key="1">
    <source>
        <dbReference type="SAM" id="MobiDB-lite"/>
    </source>
</evidence>